<feature type="region of interest" description="Disordered" evidence="1">
    <location>
        <begin position="1"/>
        <end position="278"/>
    </location>
</feature>
<sequence length="278" mass="31515">MVGERAERVDGWSLEQSQPAGRQRRGGASSDDGEGRGRKRRRNRGTGAGAGRPAGRRDGADRGRGDADRMEAAPATTADRAPANRADRRAGLHDRDAERRDLRFEQDEAWSKRAAERDSKRAERDSRADRGDRGDRRGRGGRFDRSERPARKRETTGRSDVPETRDEMTSDSRGGSDSLRTKRDFSHKDRSRAERSYDGRKRSSAPSLRGAKRGGEGGGKRIHRKDENRIVRDERSEDAKRHDRRMIARYGNTEGPHRRHSKTKSAPFRMPNRHSGRR</sequence>
<feature type="compositionally biased region" description="Low complexity" evidence="1">
    <location>
        <begin position="72"/>
        <end position="84"/>
    </location>
</feature>
<feature type="compositionally biased region" description="Basic and acidic residues" evidence="1">
    <location>
        <begin position="85"/>
        <end position="170"/>
    </location>
</feature>
<feature type="compositionally biased region" description="Basic and acidic residues" evidence="1">
    <location>
        <begin position="179"/>
        <end position="201"/>
    </location>
</feature>
<feature type="compositionally biased region" description="Basic and acidic residues" evidence="1">
    <location>
        <begin position="55"/>
        <end position="71"/>
    </location>
</feature>
<gene>
    <name evidence="2" type="ORF">BSCA_2538</name>
</gene>
<evidence type="ECO:0000256" key="1">
    <source>
        <dbReference type="SAM" id="MobiDB-lite"/>
    </source>
</evidence>
<reference evidence="2 3" key="1">
    <citation type="submission" date="2014-03" db="EMBL/GenBank/DDBJ databases">
        <title>Genomics of Bifidobacteria.</title>
        <authorList>
            <person name="Ventura M."/>
            <person name="Milani C."/>
            <person name="Lugli G.A."/>
        </authorList>
    </citation>
    <scope>NUCLEOTIDE SEQUENCE [LARGE SCALE GENOMIC DNA]</scope>
    <source>
        <strain evidence="2 3">LMG 21589</strain>
    </source>
</reference>
<dbReference type="EMBL" id="JGZO01000033">
    <property type="protein sequence ID" value="KFI90167.1"/>
    <property type="molecule type" value="Genomic_DNA"/>
</dbReference>
<name>A0A087D3R7_9BIFI</name>
<comment type="caution">
    <text evidence="2">The sequence shown here is derived from an EMBL/GenBank/DDBJ whole genome shotgun (WGS) entry which is preliminary data.</text>
</comment>
<keyword evidence="3" id="KW-1185">Reference proteome</keyword>
<dbReference type="eggNOG" id="COG0513">
    <property type="taxonomic scope" value="Bacteria"/>
</dbReference>
<feature type="compositionally biased region" description="Basic and acidic residues" evidence="1">
    <location>
        <begin position="213"/>
        <end position="241"/>
    </location>
</feature>
<dbReference type="AlphaFoldDB" id="A0A087D3R7"/>
<dbReference type="STRING" id="158787.BSCA_2538"/>
<dbReference type="Proteomes" id="UP000029033">
    <property type="component" value="Unassembled WGS sequence"/>
</dbReference>
<protein>
    <submittedName>
        <fullName evidence="2">Putative cold-shock DEAD-box protein A</fullName>
    </submittedName>
</protein>
<evidence type="ECO:0000313" key="2">
    <source>
        <dbReference type="EMBL" id="KFI90167.1"/>
    </source>
</evidence>
<evidence type="ECO:0000313" key="3">
    <source>
        <dbReference type="Proteomes" id="UP000029033"/>
    </source>
</evidence>
<accession>A0A087D3R7</accession>
<feature type="compositionally biased region" description="Basic and acidic residues" evidence="1">
    <location>
        <begin position="1"/>
        <end position="10"/>
    </location>
</feature>
<organism evidence="2 3">
    <name type="scientific">Bifidobacterium scardovii</name>
    <dbReference type="NCBI Taxonomy" id="158787"/>
    <lineage>
        <taxon>Bacteria</taxon>
        <taxon>Bacillati</taxon>
        <taxon>Actinomycetota</taxon>
        <taxon>Actinomycetes</taxon>
        <taxon>Bifidobacteriales</taxon>
        <taxon>Bifidobacteriaceae</taxon>
        <taxon>Bifidobacterium</taxon>
    </lineage>
</organism>
<proteinExistence type="predicted"/>